<keyword evidence="2" id="KW-1185">Reference proteome</keyword>
<evidence type="ECO:0000313" key="1">
    <source>
        <dbReference type="EMBL" id="MFC6086719.1"/>
    </source>
</evidence>
<reference evidence="2" key="1">
    <citation type="journal article" date="2019" name="Int. J. Syst. Evol. Microbiol.">
        <title>The Global Catalogue of Microorganisms (GCM) 10K type strain sequencing project: providing services to taxonomists for standard genome sequencing and annotation.</title>
        <authorList>
            <consortium name="The Broad Institute Genomics Platform"/>
            <consortium name="The Broad Institute Genome Sequencing Center for Infectious Disease"/>
            <person name="Wu L."/>
            <person name="Ma J."/>
        </authorList>
    </citation>
    <scope>NUCLEOTIDE SEQUENCE [LARGE SCALE GENOMIC DNA]</scope>
    <source>
        <strain evidence="2">JCM 30346</strain>
    </source>
</reference>
<sequence length="122" mass="12759">MDEHLSAMCDEPGWASVADVIVCRRGCGHRALPGALACHPGALVIARSAPDGVRLVRTRWGDEVCLTGLDTWMAGSLAHAWLVGGGVLRDLGTLAVMVRVARPSPGRPGDHGPIPLVVRPAV</sequence>
<accession>A0ABW1NTJ8</accession>
<evidence type="ECO:0000313" key="2">
    <source>
        <dbReference type="Proteomes" id="UP001596137"/>
    </source>
</evidence>
<proteinExistence type="predicted"/>
<dbReference type="EMBL" id="JBHSRF010000097">
    <property type="protein sequence ID" value="MFC6086719.1"/>
    <property type="molecule type" value="Genomic_DNA"/>
</dbReference>
<protein>
    <submittedName>
        <fullName evidence="1">Uncharacterized protein</fullName>
    </submittedName>
</protein>
<comment type="caution">
    <text evidence="1">The sequence shown here is derived from an EMBL/GenBank/DDBJ whole genome shotgun (WGS) entry which is preliminary data.</text>
</comment>
<gene>
    <name evidence="1" type="ORF">ACFP1K_36500</name>
</gene>
<organism evidence="1 2">
    <name type="scientific">Sphaerisporangium aureirubrum</name>
    <dbReference type="NCBI Taxonomy" id="1544736"/>
    <lineage>
        <taxon>Bacteria</taxon>
        <taxon>Bacillati</taxon>
        <taxon>Actinomycetota</taxon>
        <taxon>Actinomycetes</taxon>
        <taxon>Streptosporangiales</taxon>
        <taxon>Streptosporangiaceae</taxon>
        <taxon>Sphaerisporangium</taxon>
    </lineage>
</organism>
<name>A0ABW1NTJ8_9ACTN</name>
<dbReference type="RefSeq" id="WP_380762175.1">
    <property type="nucleotide sequence ID" value="NZ_JBHSRF010000097.1"/>
</dbReference>
<dbReference type="Proteomes" id="UP001596137">
    <property type="component" value="Unassembled WGS sequence"/>
</dbReference>